<sequence>MNKYTQAISFANSYFALVDGLVSGLESQLSEDVVLHWFGRTVRGRRNVCAFMETHKVNSRHMFTRIVPTTGISYEKKHSNRGIPKMADYLCRKEIRSRRDRNNQELLEIDNNTDNEQTFFRETETSLTCPDVMRDFNQNEIEVKDMNVTVDDAFYDLNEGDLSNLFKLEITSTNIEEIEQSINRIKLEEEMTPTITAIKRECGEGDGPDNVETSAVKYVEADDAWNAYFSATTNVHTWRRPCKLQIAYTTSTERPHLVSPCESRKVAAQFEQPKARLPSLEEINEISNRLIPNTNYFGGYLYHVDLLKELRTDIGTNLIARSNLNERIVLEKPCVCLDDSNGKNKKRFIFNYQIRLIIYEGRNERNANLPQEF</sequence>
<name>A0A0L7R7U2_9HYME</name>
<evidence type="ECO:0000313" key="2">
    <source>
        <dbReference type="Proteomes" id="UP000053825"/>
    </source>
</evidence>
<reference evidence="1 2" key="1">
    <citation type="submission" date="2015-07" db="EMBL/GenBank/DDBJ databases">
        <title>The genome of Habropoda laboriosa.</title>
        <authorList>
            <person name="Pan H."/>
            <person name="Kapheim K."/>
        </authorList>
    </citation>
    <scope>NUCLEOTIDE SEQUENCE [LARGE SCALE GENOMIC DNA]</scope>
    <source>
        <strain evidence="1">0110345459</strain>
    </source>
</reference>
<proteinExistence type="predicted"/>
<evidence type="ECO:0000313" key="1">
    <source>
        <dbReference type="EMBL" id="KOC66909.1"/>
    </source>
</evidence>
<gene>
    <name evidence="1" type="ORF">WH47_11973</name>
</gene>
<dbReference type="AlphaFoldDB" id="A0A0L7R7U2"/>
<accession>A0A0L7R7U2</accession>
<organism evidence="1 2">
    <name type="scientific">Habropoda laboriosa</name>
    <dbReference type="NCBI Taxonomy" id="597456"/>
    <lineage>
        <taxon>Eukaryota</taxon>
        <taxon>Metazoa</taxon>
        <taxon>Ecdysozoa</taxon>
        <taxon>Arthropoda</taxon>
        <taxon>Hexapoda</taxon>
        <taxon>Insecta</taxon>
        <taxon>Pterygota</taxon>
        <taxon>Neoptera</taxon>
        <taxon>Endopterygota</taxon>
        <taxon>Hymenoptera</taxon>
        <taxon>Apocrita</taxon>
        <taxon>Aculeata</taxon>
        <taxon>Apoidea</taxon>
        <taxon>Anthophila</taxon>
        <taxon>Apidae</taxon>
        <taxon>Habropoda</taxon>
    </lineage>
</organism>
<dbReference type="Proteomes" id="UP000053825">
    <property type="component" value="Unassembled WGS sequence"/>
</dbReference>
<dbReference type="EMBL" id="KQ414638">
    <property type="protein sequence ID" value="KOC66909.1"/>
    <property type="molecule type" value="Genomic_DNA"/>
</dbReference>
<keyword evidence="2" id="KW-1185">Reference proteome</keyword>
<protein>
    <submittedName>
        <fullName evidence="1">Uncharacterized protein</fullName>
    </submittedName>
</protein>